<reference evidence="1 2" key="1">
    <citation type="submission" date="2023-02" db="EMBL/GenBank/DDBJ databases">
        <title>Evolution of Hrp T3SS in non-pathogenic Pseudomonas fluorescens.</title>
        <authorList>
            <person name="Liao K."/>
            <person name="Wei H."/>
            <person name="Gu Y."/>
        </authorList>
    </citation>
    <scope>NUCLEOTIDE SEQUENCE [LARGE SCALE GENOMIC DNA]</scope>
    <source>
        <strain evidence="1 2">FP607</strain>
    </source>
</reference>
<name>A0ABY9GU62_9PSED</name>
<protein>
    <submittedName>
        <fullName evidence="1">Uncharacterized protein</fullName>
    </submittedName>
</protein>
<dbReference type="RefSeq" id="WP_305425133.1">
    <property type="nucleotide sequence ID" value="NZ_CP117430.1"/>
</dbReference>
<dbReference type="Proteomes" id="UP001230768">
    <property type="component" value="Chromosome"/>
</dbReference>
<gene>
    <name evidence="1" type="ORF">PSH88_04685</name>
</gene>
<keyword evidence="2" id="KW-1185">Reference proteome</keyword>
<evidence type="ECO:0000313" key="2">
    <source>
        <dbReference type="Proteomes" id="UP001230768"/>
    </source>
</evidence>
<dbReference type="EMBL" id="CP117430">
    <property type="protein sequence ID" value="WLI19347.1"/>
    <property type="molecule type" value="Genomic_DNA"/>
</dbReference>
<evidence type="ECO:0000313" key="1">
    <source>
        <dbReference type="EMBL" id="WLI19347.1"/>
    </source>
</evidence>
<organism evidence="1 2">
    <name type="scientific">Pseudomonas wuhanensis</name>
    <dbReference type="NCBI Taxonomy" id="2954098"/>
    <lineage>
        <taxon>Bacteria</taxon>
        <taxon>Pseudomonadati</taxon>
        <taxon>Pseudomonadota</taxon>
        <taxon>Gammaproteobacteria</taxon>
        <taxon>Pseudomonadales</taxon>
        <taxon>Pseudomonadaceae</taxon>
        <taxon>Pseudomonas</taxon>
    </lineage>
</organism>
<sequence length="99" mass="11079">MATLTLVGRVTSPEEFKYPEALLRLVADPWLDTLVEQPAAIGSLHINDKQLTGYVCIPSHQMPMLVNAANRLLFIELNGTPLRYRKALIRDLHLSTAPE</sequence>
<accession>A0ABY9GU62</accession>
<proteinExistence type="predicted"/>